<protein>
    <submittedName>
        <fullName evidence="1">Cbl proto-oncogene, E3 ubiquitin protein ligase C</fullName>
    </submittedName>
</protein>
<dbReference type="AlphaFoldDB" id="A0A1A8KLC6"/>
<dbReference type="EMBL" id="HAED01003726">
    <property type="protein sequence ID" value="SBQ89723.1"/>
    <property type="molecule type" value="Transcribed_RNA"/>
</dbReference>
<reference evidence="1" key="1">
    <citation type="submission" date="2016-05" db="EMBL/GenBank/DDBJ databases">
        <authorList>
            <person name="Lavstsen T."/>
            <person name="Jespersen J.S."/>
        </authorList>
    </citation>
    <scope>NUCLEOTIDE SEQUENCE</scope>
    <source>
        <tissue evidence="1">Brain</tissue>
    </source>
</reference>
<proteinExistence type="predicted"/>
<reference evidence="1" key="2">
    <citation type="submission" date="2016-06" db="EMBL/GenBank/DDBJ databases">
        <title>The genome of a short-lived fish provides insights into sex chromosome evolution and the genetic control of aging.</title>
        <authorList>
            <person name="Reichwald K."/>
            <person name="Felder M."/>
            <person name="Petzold A."/>
            <person name="Koch P."/>
            <person name="Groth M."/>
            <person name="Platzer M."/>
        </authorList>
    </citation>
    <scope>NUCLEOTIDE SEQUENCE</scope>
    <source>
        <tissue evidence="1">Brain</tissue>
    </source>
</reference>
<name>A0A1A8KLC6_NOTKU</name>
<feature type="non-terminal residue" evidence="1">
    <location>
        <position position="1"/>
    </location>
</feature>
<organism evidence="1">
    <name type="scientific">Nothobranchius kuhntae</name>
    <name type="common">Beira killifish</name>
    <dbReference type="NCBI Taxonomy" id="321403"/>
    <lineage>
        <taxon>Eukaryota</taxon>
        <taxon>Metazoa</taxon>
        <taxon>Chordata</taxon>
        <taxon>Craniata</taxon>
        <taxon>Vertebrata</taxon>
        <taxon>Euteleostomi</taxon>
        <taxon>Actinopterygii</taxon>
        <taxon>Neopterygii</taxon>
        <taxon>Teleostei</taxon>
        <taxon>Neoteleostei</taxon>
        <taxon>Acanthomorphata</taxon>
        <taxon>Ovalentaria</taxon>
        <taxon>Atherinomorphae</taxon>
        <taxon>Cyprinodontiformes</taxon>
        <taxon>Nothobranchiidae</taxon>
        <taxon>Nothobranchius</taxon>
    </lineage>
</organism>
<sequence>DLYTKLCRLYRAAAGRLRPRNELPVPLGGFQTPPSPAAACGGVLRAVSGPRMSSPRPLGGFETPPFSAGDRGERLRIPLMQQLVVYSVIVTGTCLAM</sequence>
<accession>A0A1A8KLC6</accession>
<evidence type="ECO:0000313" key="1">
    <source>
        <dbReference type="EMBL" id="SBR33021.1"/>
    </source>
</evidence>
<gene>
    <name evidence="1" type="primary">CBLC</name>
</gene>
<dbReference type="EMBL" id="HAEE01012971">
    <property type="protein sequence ID" value="SBR33021.1"/>
    <property type="molecule type" value="Transcribed_RNA"/>
</dbReference>